<accession>A0A3T1CY30</accession>
<evidence type="ECO:0000313" key="2">
    <source>
        <dbReference type="Proteomes" id="UP000289856"/>
    </source>
</evidence>
<dbReference type="RefSeq" id="WP_130604699.1">
    <property type="nucleotide sequence ID" value="NZ_AP019400.1"/>
</dbReference>
<protein>
    <submittedName>
        <fullName evidence="1">Uncharacterized protein</fullName>
    </submittedName>
</protein>
<evidence type="ECO:0000313" key="1">
    <source>
        <dbReference type="EMBL" id="BBI30772.1"/>
    </source>
</evidence>
<keyword evidence="2" id="KW-1185">Reference proteome</keyword>
<gene>
    <name evidence="1" type="ORF">KCTCHS21_01710</name>
</gene>
<dbReference type="OrthoDB" id="2990758at2"/>
<dbReference type="KEGG" id="cohn:KCTCHS21_01710"/>
<dbReference type="AlphaFoldDB" id="A0A3T1CY30"/>
<dbReference type="Proteomes" id="UP000289856">
    <property type="component" value="Chromosome"/>
</dbReference>
<proteinExistence type="predicted"/>
<name>A0A3T1CY30_9BACL</name>
<dbReference type="EMBL" id="AP019400">
    <property type="protein sequence ID" value="BBI30772.1"/>
    <property type="molecule type" value="Genomic_DNA"/>
</dbReference>
<organism evidence="1 2">
    <name type="scientific">Cohnella abietis</name>
    <dbReference type="NCBI Taxonomy" id="2507935"/>
    <lineage>
        <taxon>Bacteria</taxon>
        <taxon>Bacillati</taxon>
        <taxon>Bacillota</taxon>
        <taxon>Bacilli</taxon>
        <taxon>Bacillales</taxon>
        <taxon>Paenibacillaceae</taxon>
        <taxon>Cohnella</taxon>
    </lineage>
</organism>
<reference evidence="1 2" key="1">
    <citation type="submission" date="2019-01" db="EMBL/GenBank/DDBJ databases">
        <title>Complete genome sequence of Cohnella hallensis HS21 isolated from Korean fir (Abies koreana) rhizospheric soil.</title>
        <authorList>
            <person name="Jiang L."/>
            <person name="Kang S.W."/>
            <person name="Kim S."/>
            <person name="Jung J."/>
            <person name="Kim C.Y."/>
            <person name="Kim D.H."/>
            <person name="Kim S.W."/>
            <person name="Lee J."/>
        </authorList>
    </citation>
    <scope>NUCLEOTIDE SEQUENCE [LARGE SCALE GENOMIC DNA]</scope>
    <source>
        <strain evidence="1 2">HS21</strain>
    </source>
</reference>
<sequence>MTTNKTAFIAQLSKSVQDAIKTDLRLALIDTDLTAEEQETALQDAMDSRLCDLSDTIDISNYI</sequence>